<dbReference type="InterPro" id="IPR002514">
    <property type="entry name" value="Transposase_8"/>
</dbReference>
<keyword evidence="4" id="KW-1185">Reference proteome</keyword>
<evidence type="ECO:0000313" key="4">
    <source>
        <dbReference type="Proteomes" id="UP000009222"/>
    </source>
</evidence>
<dbReference type="InterPro" id="IPR010921">
    <property type="entry name" value="Trp_repressor/repl_initiator"/>
</dbReference>
<organism evidence="3 4">
    <name type="scientific">Leadbettera azotonutricia (strain ATCC BAA-888 / DSM 13862 / ZAS-9)</name>
    <name type="common">Treponema azotonutricium</name>
    <dbReference type="NCBI Taxonomy" id="545695"/>
    <lineage>
        <taxon>Bacteria</taxon>
        <taxon>Pseudomonadati</taxon>
        <taxon>Spirochaetota</taxon>
        <taxon>Spirochaetia</taxon>
        <taxon>Spirochaetales</taxon>
        <taxon>Breznakiellaceae</taxon>
        <taxon>Leadbettera</taxon>
    </lineage>
</organism>
<dbReference type="SUPFAM" id="SSF48295">
    <property type="entry name" value="TrpR-like"/>
    <property type="match status" value="1"/>
</dbReference>
<dbReference type="Pfam" id="PF00665">
    <property type="entry name" value="rve"/>
    <property type="match status" value="1"/>
</dbReference>
<dbReference type="HOGENOM" id="CLU_027402_10_0_12"/>
<dbReference type="Gene3D" id="1.10.10.10">
    <property type="entry name" value="Winged helix-like DNA-binding domain superfamily/Winged helix DNA-binding domain"/>
    <property type="match status" value="1"/>
</dbReference>
<dbReference type="NCBIfam" id="NF033516">
    <property type="entry name" value="transpos_IS3"/>
    <property type="match status" value="1"/>
</dbReference>
<proteinExistence type="predicted"/>
<feature type="coiled-coil region" evidence="1">
    <location>
        <begin position="71"/>
        <end position="98"/>
    </location>
</feature>
<dbReference type="GO" id="GO:0004803">
    <property type="term" value="F:transposase activity"/>
    <property type="evidence" value="ECO:0007669"/>
    <property type="project" value="InterPro"/>
</dbReference>
<dbReference type="Pfam" id="PF13333">
    <property type="entry name" value="rve_2"/>
    <property type="match status" value="1"/>
</dbReference>
<dbReference type="eggNOG" id="COG2801">
    <property type="taxonomic scope" value="Bacteria"/>
</dbReference>
<sequence>MGRRKRYSPEQKVNILREVLEEGKTMSEAAAKYEIHPSMILAWRKQLFEGALNLFEIKRTDITEKAQGKKSKALEAKIAEKDNVIAELAQEVLELKKKESWPELGTSKMSLEKRQLIEREVRRLCLKTGIAMLTLAGFAGVPERTWREWQARRNQETRHNGHIPREHWLTPAETEAIVAYCQSRMKLGYRVLCWQMVDEDVAAASPSSVYNVLKRSGLTKKWAELAEEKKKGFDQPQGVHEHWHIDFSYIRIDGAFYYFISVLDGYSRMILGWDLCRNMDGLNAEILISRTHERHPEARPRIISDNGGQFVSKDFRDLIMLLELEQTFTAPAHPQSNGKLERFHRTFKTEHVRQAAYFGYEDAKARMGRWIKYYNEKRLHGSIYYLSPLDVFEGRTYIRLAERRQKLHSAYIQRQSYWQNQNAGL</sequence>
<dbReference type="OrthoDB" id="358917at2"/>
<dbReference type="GO" id="GO:0006313">
    <property type="term" value="P:DNA transposition"/>
    <property type="evidence" value="ECO:0007669"/>
    <property type="project" value="InterPro"/>
</dbReference>
<dbReference type="EMBL" id="CP001841">
    <property type="protein sequence ID" value="AEF81621.1"/>
    <property type="molecule type" value="Genomic_DNA"/>
</dbReference>
<dbReference type="Gene3D" id="3.30.420.10">
    <property type="entry name" value="Ribonuclease H-like superfamily/Ribonuclease H"/>
    <property type="match status" value="1"/>
</dbReference>
<evidence type="ECO:0000256" key="1">
    <source>
        <dbReference type="SAM" id="Coils"/>
    </source>
</evidence>
<dbReference type="InterPro" id="IPR036388">
    <property type="entry name" value="WH-like_DNA-bd_sf"/>
</dbReference>
<name>F5YAS9_LEAAZ</name>
<dbReference type="PROSITE" id="PS50994">
    <property type="entry name" value="INTEGRASE"/>
    <property type="match status" value="1"/>
</dbReference>
<reference evidence="4" key="1">
    <citation type="submission" date="2009-12" db="EMBL/GenBank/DDBJ databases">
        <title>Complete sequence of Treponema azotonutricium strain ZAS-9.</title>
        <authorList>
            <person name="Tetu S.G."/>
            <person name="Matson E."/>
            <person name="Ren Q."/>
            <person name="Seshadri R."/>
            <person name="Elbourne L."/>
            <person name="Hassan K.A."/>
            <person name="Durkin A."/>
            <person name="Radune D."/>
            <person name="Mohamoud Y."/>
            <person name="Shay R."/>
            <person name="Jin S."/>
            <person name="Zhang X."/>
            <person name="Lucey K."/>
            <person name="Ballor N.R."/>
            <person name="Ottesen E."/>
            <person name="Rosenthal R."/>
            <person name="Allen A."/>
            <person name="Leadbetter J.R."/>
            <person name="Paulsen I.T."/>
        </authorList>
    </citation>
    <scope>NUCLEOTIDE SEQUENCE [LARGE SCALE GENOMIC DNA]</scope>
    <source>
        <strain evidence="4">ATCC BAA-888 / DSM 13862 / ZAS-9</strain>
    </source>
</reference>
<reference evidence="3 4" key="2">
    <citation type="journal article" date="2011" name="ISME J.">
        <title>RNA-seq reveals cooperative metabolic interactions between two termite-gut spirochete species in co-culture.</title>
        <authorList>
            <person name="Rosenthal A.Z."/>
            <person name="Matson E.G."/>
            <person name="Eldar A."/>
            <person name="Leadbetter J.R."/>
        </authorList>
    </citation>
    <scope>NUCLEOTIDE SEQUENCE [LARGE SCALE GENOMIC DNA]</scope>
    <source>
        <strain evidence="4">ATCC BAA-888 / DSM 13862 / ZAS-9</strain>
    </source>
</reference>
<keyword evidence="1" id="KW-0175">Coiled coil</keyword>
<dbReference type="PANTHER" id="PTHR46889">
    <property type="entry name" value="TRANSPOSASE INSF FOR INSERTION SEQUENCE IS3B-RELATED"/>
    <property type="match status" value="1"/>
</dbReference>
<dbReference type="GO" id="GO:0043565">
    <property type="term" value="F:sequence-specific DNA binding"/>
    <property type="evidence" value="ECO:0007669"/>
    <property type="project" value="InterPro"/>
</dbReference>
<dbReference type="GO" id="GO:0015074">
    <property type="term" value="P:DNA integration"/>
    <property type="evidence" value="ECO:0007669"/>
    <property type="project" value="InterPro"/>
</dbReference>
<dbReference type="SUPFAM" id="SSF53098">
    <property type="entry name" value="Ribonuclease H-like"/>
    <property type="match status" value="1"/>
</dbReference>
<dbReference type="RefSeq" id="WP_015710111.1">
    <property type="nucleotide sequence ID" value="NC_015577.1"/>
</dbReference>
<dbReference type="InterPro" id="IPR036397">
    <property type="entry name" value="RNaseH_sf"/>
</dbReference>
<gene>
    <name evidence="3" type="ordered locus">TREAZ_1925</name>
</gene>
<dbReference type="InterPro" id="IPR050900">
    <property type="entry name" value="Transposase_IS3/IS150/IS904"/>
</dbReference>
<dbReference type="InterPro" id="IPR001584">
    <property type="entry name" value="Integrase_cat-core"/>
</dbReference>
<dbReference type="PANTHER" id="PTHR46889:SF4">
    <property type="entry name" value="TRANSPOSASE INSO FOR INSERTION SEQUENCE ELEMENT IS911B-RELATED"/>
    <property type="match status" value="1"/>
</dbReference>
<protein>
    <submittedName>
        <fullName evidence="3">Transposase</fullName>
    </submittedName>
</protein>
<feature type="domain" description="Integrase catalytic" evidence="2">
    <location>
        <begin position="232"/>
        <end position="396"/>
    </location>
</feature>
<dbReference type="Proteomes" id="UP000009222">
    <property type="component" value="Chromosome"/>
</dbReference>
<dbReference type="InterPro" id="IPR048020">
    <property type="entry name" value="Transpos_IS3"/>
</dbReference>
<accession>F5YAS9</accession>
<dbReference type="AlphaFoldDB" id="F5YAS9"/>
<dbReference type="Pfam" id="PF01527">
    <property type="entry name" value="HTH_Tnp_1"/>
    <property type="match status" value="1"/>
</dbReference>
<dbReference type="KEGG" id="taz:TREAZ_1925"/>
<dbReference type="InterPro" id="IPR012337">
    <property type="entry name" value="RNaseH-like_sf"/>
</dbReference>
<evidence type="ECO:0000259" key="2">
    <source>
        <dbReference type="PROSITE" id="PS50994"/>
    </source>
</evidence>
<dbReference type="STRING" id="545695.TREAZ_1925"/>
<dbReference type="InParanoid" id="F5YAS9"/>
<evidence type="ECO:0000313" key="3">
    <source>
        <dbReference type="EMBL" id="AEF81621.1"/>
    </source>
</evidence>